<dbReference type="Pfam" id="PF13276">
    <property type="entry name" value="HTH_21"/>
    <property type="match status" value="1"/>
</dbReference>
<reference evidence="2 3" key="1">
    <citation type="submission" date="2020-08" db="EMBL/GenBank/DDBJ databases">
        <title>Genomic Encyclopedia of Type Strains, Phase IV (KMG-IV): sequencing the most valuable type-strain genomes for metagenomic binning, comparative biology and taxonomic classification.</title>
        <authorList>
            <person name="Goeker M."/>
        </authorList>
    </citation>
    <scope>NUCLEOTIDE SEQUENCE [LARGE SCALE GENOMIC DNA]</scope>
    <source>
        <strain evidence="2 3">DSM 19163</strain>
    </source>
</reference>
<evidence type="ECO:0000259" key="1">
    <source>
        <dbReference type="Pfam" id="PF13276"/>
    </source>
</evidence>
<dbReference type="PANTHER" id="PTHR46889:SF4">
    <property type="entry name" value="TRANSPOSASE INSO FOR INSERTION SEQUENCE ELEMENT IS911B-RELATED"/>
    <property type="match status" value="1"/>
</dbReference>
<evidence type="ECO:0000313" key="2">
    <source>
        <dbReference type="EMBL" id="MBB5175143.1"/>
    </source>
</evidence>
<dbReference type="InterPro" id="IPR025948">
    <property type="entry name" value="HTH-like_dom"/>
</dbReference>
<name>A0A9Q2CXL2_9STAP</name>
<proteinExistence type="predicted"/>
<keyword evidence="3" id="KW-1185">Reference proteome</keyword>
<dbReference type="InterPro" id="IPR050900">
    <property type="entry name" value="Transposase_IS3/IS150/IS904"/>
</dbReference>
<accession>A0A9Q2CXL2</accession>
<protein>
    <submittedName>
        <fullName evidence="2">Transposase InsO family protein</fullName>
    </submittedName>
</protein>
<dbReference type="EMBL" id="JACHHF010000001">
    <property type="protein sequence ID" value="MBB5175143.1"/>
    <property type="molecule type" value="Genomic_DNA"/>
</dbReference>
<dbReference type="RefSeq" id="WP_183672581.1">
    <property type="nucleotide sequence ID" value="NZ_JACHHF010000001.1"/>
</dbReference>
<dbReference type="Proteomes" id="UP000579136">
    <property type="component" value="Unassembled WGS sequence"/>
</dbReference>
<evidence type="ECO:0000313" key="3">
    <source>
        <dbReference type="Proteomes" id="UP000579136"/>
    </source>
</evidence>
<feature type="domain" description="HTH-like" evidence="1">
    <location>
        <begin position="6"/>
        <end position="60"/>
    </location>
</feature>
<dbReference type="PANTHER" id="PTHR46889">
    <property type="entry name" value="TRANSPOSASE INSF FOR INSERTION SEQUENCE IS3B-RELATED"/>
    <property type="match status" value="1"/>
</dbReference>
<comment type="caution">
    <text evidence="2">The sequence shown here is derived from an EMBL/GenBank/DDBJ whole genome shotgun (WGS) entry which is preliminary data.</text>
</comment>
<sequence>MDDQKQKDRWLVEKIKEIVSKHKGRYGYRRIKAILESREQIVVNHKRLLRIMKTYNLLCQKFKNKSRTRYSSYKGQVGTVAPNKVKRNFKPKTFNQLWVTDV</sequence>
<organism evidence="2 3">
    <name type="scientific">Nosocomiicoccus ampullae</name>
    <dbReference type="NCBI Taxonomy" id="489910"/>
    <lineage>
        <taxon>Bacteria</taxon>
        <taxon>Bacillati</taxon>
        <taxon>Bacillota</taxon>
        <taxon>Bacilli</taxon>
        <taxon>Bacillales</taxon>
        <taxon>Staphylococcaceae</taxon>
        <taxon>Nosocomiicoccus</taxon>
    </lineage>
</organism>
<gene>
    <name evidence="2" type="ORF">HNQ45_000001</name>
</gene>
<feature type="non-terminal residue" evidence="2">
    <location>
        <position position="102"/>
    </location>
</feature>
<dbReference type="AlphaFoldDB" id="A0A9Q2CXL2"/>